<dbReference type="AlphaFoldDB" id="A0A1Y5T8C5"/>
<evidence type="ECO:0000313" key="8">
    <source>
        <dbReference type="Proteomes" id="UP000193827"/>
    </source>
</evidence>
<dbReference type="PANTHER" id="PTHR11271">
    <property type="entry name" value="GUANINE DEAMINASE"/>
    <property type="match status" value="1"/>
</dbReference>
<accession>A0A1Y5T8C5</accession>
<evidence type="ECO:0000256" key="3">
    <source>
        <dbReference type="ARBA" id="ARBA00022801"/>
    </source>
</evidence>
<dbReference type="InterPro" id="IPR032466">
    <property type="entry name" value="Metal_Hydrolase"/>
</dbReference>
<dbReference type="GO" id="GO:0005829">
    <property type="term" value="C:cytosol"/>
    <property type="evidence" value="ECO:0007669"/>
    <property type="project" value="TreeGrafter"/>
</dbReference>
<dbReference type="NCBIfam" id="NF006684">
    <property type="entry name" value="PRK09229.1-5"/>
    <property type="match status" value="1"/>
</dbReference>
<dbReference type="Proteomes" id="UP000193827">
    <property type="component" value="Unassembled WGS sequence"/>
</dbReference>
<proteinExistence type="predicted"/>
<sequence>MTTLWASQALLPSGWKHDVAVDIDATGHIASVTPNQPACGYRTGILLPAPVNAHSHAFQRAMAGLTEGRGPDPSDSFWTWRKLMYRFLDLLTPDQVQAIAALVQMEMLEAGYATNVEFHYLHHQPGGVPYADLSEMAQRIIAASDQTGIGLTLLPVQYQYGGVDKRDLTSGQIRFGNDPDRFAKLVQDCRGALKSLPGDARLGVAPHSLRAVAPEAVRLAPQLAAGGPVHMHLAEQVAEVDEIIAAYGQRPVEWLLENAPVNNQWCLIHCTQMQPHETIALAQTGAVAGLCPITESSLGDGIFDGVRWLEAGGRIALGSDSNIRIALSEEMRTLDYSQRLRDRSRAALATPNHTTGRRIFSAICAGGAQAAGRNSGQIAAGQLADLTALDDRHIDLTGQTGDKLLDCWCFAGDDRMVRDVWAAGRHMVENGRHKVRDEITAAYTRAMEPLRGAI</sequence>
<dbReference type="InterPro" id="IPR006680">
    <property type="entry name" value="Amidohydro-rel"/>
</dbReference>
<dbReference type="SUPFAM" id="SSF51338">
    <property type="entry name" value="Composite domain of metallo-dependent hydrolases"/>
    <property type="match status" value="1"/>
</dbReference>
<organism evidence="7 8">
    <name type="scientific">Roseovarius litorisediminis</name>
    <dbReference type="NCBI Taxonomy" id="1312363"/>
    <lineage>
        <taxon>Bacteria</taxon>
        <taxon>Pseudomonadati</taxon>
        <taxon>Pseudomonadota</taxon>
        <taxon>Alphaproteobacteria</taxon>
        <taxon>Rhodobacterales</taxon>
        <taxon>Roseobacteraceae</taxon>
        <taxon>Roseovarius</taxon>
    </lineage>
</organism>
<dbReference type="InterPro" id="IPR051607">
    <property type="entry name" value="Metallo-dep_hydrolases"/>
</dbReference>
<keyword evidence="3 7" id="KW-0378">Hydrolase</keyword>
<dbReference type="GO" id="GO:0019239">
    <property type="term" value="F:deaminase activity"/>
    <property type="evidence" value="ECO:0007669"/>
    <property type="project" value="TreeGrafter"/>
</dbReference>
<gene>
    <name evidence="7" type="ORF">PEL8287_03106</name>
</gene>
<keyword evidence="8" id="KW-1185">Reference proteome</keyword>
<evidence type="ECO:0000256" key="4">
    <source>
        <dbReference type="ARBA" id="ARBA00022833"/>
    </source>
</evidence>
<feature type="domain" description="Amidohydrolase-related" evidence="5">
    <location>
        <begin position="45"/>
        <end position="425"/>
    </location>
</feature>
<reference evidence="7 8" key="1">
    <citation type="submission" date="2017-03" db="EMBL/GenBank/DDBJ databases">
        <authorList>
            <person name="Afonso C.L."/>
            <person name="Miller P.J."/>
            <person name="Scott M.A."/>
            <person name="Spackman E."/>
            <person name="Goraichik I."/>
            <person name="Dimitrov K.M."/>
            <person name="Suarez D.L."/>
            <person name="Swayne D.E."/>
        </authorList>
    </citation>
    <scope>NUCLEOTIDE SEQUENCE [LARGE SCALE GENOMIC DNA]</scope>
    <source>
        <strain evidence="7 8">CECT 8287</strain>
    </source>
</reference>
<protein>
    <submittedName>
        <fullName evidence="7">8-oxoguanine deaminase</fullName>
        <ecNumber evidence="7">3.5.4.32</ecNumber>
    </submittedName>
</protein>
<dbReference type="Gene3D" id="2.30.40.10">
    <property type="entry name" value="Urease, subunit C, domain 1"/>
    <property type="match status" value="1"/>
</dbReference>
<evidence type="ECO:0000313" key="7">
    <source>
        <dbReference type="EMBL" id="SLN57704.1"/>
    </source>
</evidence>
<dbReference type="OrthoDB" id="9796020at2"/>
<keyword evidence="2" id="KW-0479">Metal-binding</keyword>
<dbReference type="InterPro" id="IPR010252">
    <property type="entry name" value="HutF"/>
</dbReference>
<evidence type="ECO:0000259" key="5">
    <source>
        <dbReference type="Pfam" id="PF01979"/>
    </source>
</evidence>
<dbReference type="InterPro" id="IPR011059">
    <property type="entry name" value="Metal-dep_hydrolase_composite"/>
</dbReference>
<dbReference type="Pfam" id="PF01979">
    <property type="entry name" value="Amidohydro_1"/>
    <property type="match status" value="1"/>
</dbReference>
<dbReference type="InterPro" id="IPR055156">
    <property type="entry name" value="HutF-like_N"/>
</dbReference>
<comment type="cofactor">
    <cofactor evidence="1">
        <name>Zn(2+)</name>
        <dbReference type="ChEBI" id="CHEBI:29105"/>
    </cofactor>
</comment>
<dbReference type="PANTHER" id="PTHR11271:SF48">
    <property type="entry name" value="AMIDOHYDROLASE-RELATED DOMAIN-CONTAINING PROTEIN"/>
    <property type="match status" value="1"/>
</dbReference>
<evidence type="ECO:0000256" key="2">
    <source>
        <dbReference type="ARBA" id="ARBA00022723"/>
    </source>
</evidence>
<dbReference type="EC" id="3.5.4.32" evidence="7"/>
<dbReference type="Gene3D" id="3.20.20.140">
    <property type="entry name" value="Metal-dependent hydrolases"/>
    <property type="match status" value="1"/>
</dbReference>
<dbReference type="SUPFAM" id="SSF51556">
    <property type="entry name" value="Metallo-dependent hydrolases"/>
    <property type="match status" value="1"/>
</dbReference>
<dbReference type="GO" id="GO:0102127">
    <property type="term" value="F:8-oxoguanine deaminase activity"/>
    <property type="evidence" value="ECO:0007669"/>
    <property type="project" value="UniProtKB-EC"/>
</dbReference>
<dbReference type="RefSeq" id="WP_085893317.1">
    <property type="nucleotide sequence ID" value="NZ_FWFL01000008.1"/>
</dbReference>
<dbReference type="NCBIfam" id="TIGR02022">
    <property type="entry name" value="hutF"/>
    <property type="match status" value="1"/>
</dbReference>
<name>A0A1Y5T8C5_9RHOB</name>
<evidence type="ECO:0000256" key="1">
    <source>
        <dbReference type="ARBA" id="ARBA00001947"/>
    </source>
</evidence>
<feature type="domain" description="Formimidoylglutamate deiminase N-terminal" evidence="6">
    <location>
        <begin position="1"/>
        <end position="36"/>
    </location>
</feature>
<evidence type="ECO:0000259" key="6">
    <source>
        <dbReference type="Pfam" id="PF22429"/>
    </source>
</evidence>
<dbReference type="GO" id="GO:0046872">
    <property type="term" value="F:metal ion binding"/>
    <property type="evidence" value="ECO:0007669"/>
    <property type="project" value="UniProtKB-KW"/>
</dbReference>
<keyword evidence="4" id="KW-0862">Zinc</keyword>
<dbReference type="EMBL" id="FWFL01000008">
    <property type="protein sequence ID" value="SLN57704.1"/>
    <property type="molecule type" value="Genomic_DNA"/>
</dbReference>
<dbReference type="Pfam" id="PF22429">
    <property type="entry name" value="HutF_N"/>
    <property type="match status" value="1"/>
</dbReference>